<dbReference type="EMBL" id="CAFBNA010000098">
    <property type="protein sequence ID" value="CAB4940237.1"/>
    <property type="molecule type" value="Genomic_DNA"/>
</dbReference>
<dbReference type="GO" id="GO:0005524">
    <property type="term" value="F:ATP binding"/>
    <property type="evidence" value="ECO:0007669"/>
    <property type="project" value="InterPro"/>
</dbReference>
<dbReference type="Pfam" id="PF02374">
    <property type="entry name" value="ArsA_ATPase"/>
    <property type="match status" value="1"/>
</dbReference>
<evidence type="ECO:0000313" key="2">
    <source>
        <dbReference type="EMBL" id="CAB4616595.1"/>
    </source>
</evidence>
<organism evidence="2">
    <name type="scientific">freshwater metagenome</name>
    <dbReference type="NCBI Taxonomy" id="449393"/>
    <lineage>
        <taxon>unclassified sequences</taxon>
        <taxon>metagenomes</taxon>
        <taxon>ecological metagenomes</taxon>
    </lineage>
</organism>
<dbReference type="InterPro" id="IPR016300">
    <property type="entry name" value="ATPase_ArsA/GET3"/>
</dbReference>
<evidence type="ECO:0000259" key="1">
    <source>
        <dbReference type="Pfam" id="PF02374"/>
    </source>
</evidence>
<dbReference type="SUPFAM" id="SSF52540">
    <property type="entry name" value="P-loop containing nucleoside triphosphate hydrolases"/>
    <property type="match status" value="1"/>
</dbReference>
<dbReference type="InterPro" id="IPR027417">
    <property type="entry name" value="P-loop_NTPase"/>
</dbReference>
<dbReference type="InterPro" id="IPR025723">
    <property type="entry name" value="ArsA/GET3_ATPase-like"/>
</dbReference>
<name>A0A6J6HYQ0_9ZZZZ</name>
<dbReference type="PANTHER" id="PTHR10803:SF26">
    <property type="entry name" value="ANION TRANSPORTER ATPASE-RELATED"/>
    <property type="match status" value="1"/>
</dbReference>
<feature type="domain" description="ArsA/GET3 Anion-transporting ATPase-like" evidence="1">
    <location>
        <begin position="13"/>
        <end position="283"/>
    </location>
</feature>
<dbReference type="EMBL" id="CAEZVK010000005">
    <property type="protein sequence ID" value="CAB4622276.1"/>
    <property type="molecule type" value="Genomic_DNA"/>
</dbReference>
<protein>
    <submittedName>
        <fullName evidence="2">Unannotated protein</fullName>
    </submittedName>
</protein>
<dbReference type="GO" id="GO:0016887">
    <property type="term" value="F:ATP hydrolysis activity"/>
    <property type="evidence" value="ECO:0007669"/>
    <property type="project" value="InterPro"/>
</dbReference>
<accession>A0A6J6HYQ0</accession>
<dbReference type="PANTHER" id="PTHR10803">
    <property type="entry name" value="ARSENICAL PUMP-DRIVING ATPASE ARSENITE-TRANSLOCATING ATPASE"/>
    <property type="match status" value="1"/>
</dbReference>
<dbReference type="AlphaFoldDB" id="A0A6J6HYQ0"/>
<evidence type="ECO:0000313" key="4">
    <source>
        <dbReference type="EMBL" id="CAB4940237.1"/>
    </source>
</evidence>
<reference evidence="2" key="1">
    <citation type="submission" date="2020-05" db="EMBL/GenBank/DDBJ databases">
        <authorList>
            <person name="Chiriac C."/>
            <person name="Salcher M."/>
            <person name="Ghai R."/>
            <person name="Kavagutti S V."/>
        </authorList>
    </citation>
    <scope>NUCLEOTIDE SEQUENCE</scope>
</reference>
<proteinExistence type="predicted"/>
<dbReference type="Gene3D" id="3.40.50.300">
    <property type="entry name" value="P-loop containing nucleotide triphosphate hydrolases"/>
    <property type="match status" value="1"/>
</dbReference>
<evidence type="ECO:0000313" key="3">
    <source>
        <dbReference type="EMBL" id="CAB4622276.1"/>
    </source>
</evidence>
<gene>
    <name evidence="2" type="ORF">UFOPK1827_01653</name>
    <name evidence="3" type="ORF">UFOPK2000_00126</name>
    <name evidence="4" type="ORF">UFOPK3708_01406</name>
</gene>
<dbReference type="EMBL" id="CAEZUO010000104">
    <property type="protein sequence ID" value="CAB4616595.1"/>
    <property type="molecule type" value="Genomic_DNA"/>
</dbReference>
<sequence length="361" mass="38787">MNSVAALLEEQSVIVCVGAGGVGKTTTAAALALEAAQRGRRVCVVTIDPARRLSDAMGFDTDRAIGNAPQQIHVEAKGELWAAMLDTSTTFDALIRTYAPSDEQAQNILTNDFYRNIANSMSGAHEYMAMEKLYELHNDARFDLVVVDTPPTNNAIDFLEAPDRITQFLDHRLYKILVTPSGGLARVVNFAAQSFLRTVARIVSASVVDDAIEFFAAFDGMEEGFRGRAVAVHDLLIAEDTSFVLVTVPRSDTVHDAAAFIETLGAADIEVDAIVVNRVHPSFGSSHLDGLDNGPLAPFITVLHDSQTVAAGQDAVLASLTDELPAGAVVKIPFLDTDVHDLDGLAVLAQWLTPSEDTHHH</sequence>